<reference evidence="7 8" key="1">
    <citation type="submission" date="2016-10" db="EMBL/GenBank/DDBJ databases">
        <authorList>
            <person name="de Groot N.N."/>
        </authorList>
    </citation>
    <scope>NUCLEOTIDE SEQUENCE [LARGE SCALE GENOMIC DNA]</scope>
    <source>
        <strain evidence="7 8">DSM 29340</strain>
    </source>
</reference>
<keyword evidence="4 6" id="KW-1133">Transmembrane helix</keyword>
<dbReference type="AlphaFoldDB" id="A0A1H7ANK2"/>
<comment type="similarity">
    <text evidence="2 6">Belongs to the SURF1 family.</text>
</comment>
<evidence type="ECO:0000256" key="2">
    <source>
        <dbReference type="ARBA" id="ARBA00007165"/>
    </source>
</evidence>
<evidence type="ECO:0000256" key="4">
    <source>
        <dbReference type="ARBA" id="ARBA00022989"/>
    </source>
</evidence>
<keyword evidence="5 6" id="KW-0472">Membrane</keyword>
<gene>
    <name evidence="7" type="ORF">SAMN05444007_106112</name>
</gene>
<evidence type="ECO:0000256" key="3">
    <source>
        <dbReference type="ARBA" id="ARBA00022692"/>
    </source>
</evidence>
<dbReference type="PROSITE" id="PS50895">
    <property type="entry name" value="SURF1"/>
    <property type="match status" value="1"/>
</dbReference>
<organism evidence="7 8">
    <name type="scientific">Cribrihabitans marinus</name>
    <dbReference type="NCBI Taxonomy" id="1227549"/>
    <lineage>
        <taxon>Bacteria</taxon>
        <taxon>Pseudomonadati</taxon>
        <taxon>Pseudomonadota</taxon>
        <taxon>Alphaproteobacteria</taxon>
        <taxon>Rhodobacterales</taxon>
        <taxon>Paracoccaceae</taxon>
        <taxon>Cribrihabitans</taxon>
    </lineage>
</organism>
<dbReference type="CDD" id="cd06662">
    <property type="entry name" value="SURF1"/>
    <property type="match status" value="1"/>
</dbReference>
<dbReference type="InterPro" id="IPR002994">
    <property type="entry name" value="Surf1/Shy1"/>
</dbReference>
<dbReference type="OrthoDB" id="6079986at2"/>
<evidence type="ECO:0000256" key="1">
    <source>
        <dbReference type="ARBA" id="ARBA00004370"/>
    </source>
</evidence>
<name>A0A1H7ANK2_9RHOB</name>
<protein>
    <recommendedName>
        <fullName evidence="6">SURF1-like protein</fullName>
    </recommendedName>
</protein>
<dbReference type="RefSeq" id="WP_092366817.1">
    <property type="nucleotide sequence ID" value="NZ_BMGV01000006.1"/>
</dbReference>
<keyword evidence="3 6" id="KW-0812">Transmembrane</keyword>
<dbReference type="EMBL" id="FNYD01000006">
    <property type="protein sequence ID" value="SEJ67193.1"/>
    <property type="molecule type" value="Genomic_DNA"/>
</dbReference>
<dbReference type="GO" id="GO:0005886">
    <property type="term" value="C:plasma membrane"/>
    <property type="evidence" value="ECO:0007669"/>
    <property type="project" value="UniProtKB-SubCell"/>
</dbReference>
<feature type="transmembrane region" description="Helical" evidence="6">
    <location>
        <begin position="194"/>
        <end position="215"/>
    </location>
</feature>
<dbReference type="PANTHER" id="PTHR23427:SF2">
    <property type="entry name" value="SURFEIT LOCUS PROTEIN 1"/>
    <property type="match status" value="1"/>
</dbReference>
<sequence length="227" mass="24941">MPTRRLLFVLTFGLVGLAVLLGLGIWQVQRLAWKEALLAEIDARIAAAPVALPVDPDPDTDRYLPVRAEGTFDRGEVHVLVSVKRVGPGYRIIAPFRTGGRRILVDRGFVPTEAKDAPRATGPIQVTGNLHWPDEIDGYTPEPDKDGNIWFARDVPALAEALDTEPVLLIARTPTDPDVTPLPVDSAGIPNDHLHYAITWFGLAAVWAAMTVYFLRRGRSRSESVKP</sequence>
<dbReference type="PANTHER" id="PTHR23427">
    <property type="entry name" value="SURFEIT LOCUS PROTEIN"/>
    <property type="match status" value="1"/>
</dbReference>
<keyword evidence="6" id="KW-1003">Cell membrane</keyword>
<evidence type="ECO:0000313" key="8">
    <source>
        <dbReference type="Proteomes" id="UP000199379"/>
    </source>
</evidence>
<proteinExistence type="inferred from homology"/>
<dbReference type="Proteomes" id="UP000199379">
    <property type="component" value="Unassembled WGS sequence"/>
</dbReference>
<evidence type="ECO:0000256" key="5">
    <source>
        <dbReference type="ARBA" id="ARBA00023136"/>
    </source>
</evidence>
<dbReference type="STRING" id="1227549.SAMN05444007_106112"/>
<evidence type="ECO:0000313" key="7">
    <source>
        <dbReference type="EMBL" id="SEJ67193.1"/>
    </source>
</evidence>
<keyword evidence="8" id="KW-1185">Reference proteome</keyword>
<comment type="subcellular location">
    <subcellularLocation>
        <location evidence="6">Cell membrane</location>
        <topology evidence="6">Multi-pass membrane protein</topology>
    </subcellularLocation>
    <subcellularLocation>
        <location evidence="1">Membrane</location>
    </subcellularLocation>
</comment>
<dbReference type="Pfam" id="PF02104">
    <property type="entry name" value="SURF1"/>
    <property type="match status" value="1"/>
</dbReference>
<comment type="caution">
    <text evidence="6">Lacks conserved residue(s) required for the propagation of feature annotation.</text>
</comment>
<accession>A0A1H7ANK2</accession>
<evidence type="ECO:0000256" key="6">
    <source>
        <dbReference type="RuleBase" id="RU363076"/>
    </source>
</evidence>
<dbReference type="InterPro" id="IPR045214">
    <property type="entry name" value="Surf1/Surf4"/>
</dbReference>